<evidence type="ECO:0000256" key="1">
    <source>
        <dbReference type="ARBA" id="ARBA00005234"/>
    </source>
</evidence>
<dbReference type="Proteomes" id="UP001378592">
    <property type="component" value="Unassembled WGS sequence"/>
</dbReference>
<evidence type="ECO:0000259" key="6">
    <source>
        <dbReference type="PROSITE" id="PS50600"/>
    </source>
</evidence>
<dbReference type="PANTHER" id="PTHR12606:SF141">
    <property type="entry name" value="GH15225P-RELATED"/>
    <property type="match status" value="1"/>
</dbReference>
<sequence length="690" mass="79476">MNVMTRLLNSLPAYWEYVKTYILPSSREESEDGFEEPPSKRRRVDADSLLLGIPEPEKVDRARHRMYHLYNESTCDPIFPSETVCRKPKRKLRLESPVGESMTVNGRNFSDNEKENIERRLSDNEKENIIEKKLSDNEKEEKENISDAPDRSEDEASTKDEKQSTKPDLKVIDLMSQELKSVPEERGTWFDAASTCRVFTSSDTKNDKENDAQQLKSNAPSFLEKRNFPTSLPPEFRAKMFNTTTKPLSRPEMSGGGGTSSLKRPNSNSLSSLCSSQSSPGGRKLQLLDQSIRLDEREKYSELLQTYTRVPVMKHPIFQARRAKSPPVSFASHTRKRYGNKVEVIDLTSQTESKDEFKKMGTLSEKLGGKSAGFIEPLPSSELKKKLDKCNVYDVSWIEEITKMYNKKDRELKRRLQEEKVKAALCSKKSEQLLNEILEERVRVHLRLTEVAVEEGPVPLAEDEEPLPELTAEMDRIVTSAFKSGPGGQVLVEAFSLRITRRDIHTLVGTNWLNDEVINFYMNLLIERGKLDNYPSVYCFNTFFYPKLESQGHSSLKRWTRKIDIFAHELLIVPVHLGVHWCLACINLKEKKILYYDSMGGKNNTCLQTLMRYLQDESMDKKKVKFDNSGWVLENVKDNPQQMNGSDCGMFSCMYAEFLCRRAKITFSQSDMSYFRRKMAYEILSKKLLM</sequence>
<feature type="compositionally biased region" description="Basic and acidic residues" evidence="5">
    <location>
        <begin position="110"/>
        <end position="171"/>
    </location>
</feature>
<dbReference type="GO" id="GO:0006508">
    <property type="term" value="P:proteolysis"/>
    <property type="evidence" value="ECO:0007669"/>
    <property type="project" value="UniProtKB-KW"/>
</dbReference>
<reference evidence="7 8" key="1">
    <citation type="submission" date="2024-03" db="EMBL/GenBank/DDBJ databases">
        <title>The genome assembly and annotation of the cricket Gryllus longicercus Weissman &amp; Gray.</title>
        <authorList>
            <person name="Szrajer S."/>
            <person name="Gray D."/>
            <person name="Ylla G."/>
        </authorList>
    </citation>
    <scope>NUCLEOTIDE SEQUENCE [LARGE SCALE GENOMIC DNA]</scope>
    <source>
        <strain evidence="7">DAG 2021-001</strain>
        <tissue evidence="7">Whole body minus gut</tissue>
    </source>
</reference>
<name>A0AAN9W088_9ORTH</name>
<feature type="region of interest" description="Disordered" evidence="5">
    <location>
        <begin position="202"/>
        <end position="286"/>
    </location>
</feature>
<organism evidence="7 8">
    <name type="scientific">Gryllus longicercus</name>
    <dbReference type="NCBI Taxonomy" id="2509291"/>
    <lineage>
        <taxon>Eukaryota</taxon>
        <taxon>Metazoa</taxon>
        <taxon>Ecdysozoa</taxon>
        <taxon>Arthropoda</taxon>
        <taxon>Hexapoda</taxon>
        <taxon>Insecta</taxon>
        <taxon>Pterygota</taxon>
        <taxon>Neoptera</taxon>
        <taxon>Polyneoptera</taxon>
        <taxon>Orthoptera</taxon>
        <taxon>Ensifera</taxon>
        <taxon>Gryllidea</taxon>
        <taxon>Grylloidea</taxon>
        <taxon>Gryllidae</taxon>
        <taxon>Gryllinae</taxon>
        <taxon>Gryllus</taxon>
    </lineage>
</organism>
<evidence type="ECO:0000256" key="4">
    <source>
        <dbReference type="ARBA" id="ARBA00022807"/>
    </source>
</evidence>
<dbReference type="AlphaFoldDB" id="A0AAN9W088"/>
<keyword evidence="3" id="KW-0378">Hydrolase</keyword>
<dbReference type="FunFam" id="3.40.395.10:FF:000001">
    <property type="entry name" value="Sentrin-specific protease 1"/>
    <property type="match status" value="1"/>
</dbReference>
<keyword evidence="2" id="KW-0645">Protease</keyword>
<dbReference type="GO" id="GO:0016926">
    <property type="term" value="P:protein desumoylation"/>
    <property type="evidence" value="ECO:0007669"/>
    <property type="project" value="TreeGrafter"/>
</dbReference>
<dbReference type="PANTHER" id="PTHR12606">
    <property type="entry name" value="SENTRIN/SUMO-SPECIFIC PROTEASE"/>
    <property type="match status" value="1"/>
</dbReference>
<dbReference type="GO" id="GO:0005634">
    <property type="term" value="C:nucleus"/>
    <property type="evidence" value="ECO:0007669"/>
    <property type="project" value="TreeGrafter"/>
</dbReference>
<feature type="compositionally biased region" description="Low complexity" evidence="5">
    <location>
        <begin position="266"/>
        <end position="279"/>
    </location>
</feature>
<keyword evidence="8" id="KW-1185">Reference proteome</keyword>
<comment type="caution">
    <text evidence="7">The sequence shown here is derived from an EMBL/GenBank/DDBJ whole genome shotgun (WGS) entry which is preliminary data.</text>
</comment>
<proteinExistence type="inferred from homology"/>
<evidence type="ECO:0000256" key="5">
    <source>
        <dbReference type="SAM" id="MobiDB-lite"/>
    </source>
</evidence>
<protein>
    <recommendedName>
        <fullName evidence="6">Ubiquitin-like protease family profile domain-containing protein</fullName>
    </recommendedName>
</protein>
<evidence type="ECO:0000313" key="8">
    <source>
        <dbReference type="Proteomes" id="UP001378592"/>
    </source>
</evidence>
<dbReference type="GO" id="GO:0060255">
    <property type="term" value="P:regulation of macromolecule metabolic process"/>
    <property type="evidence" value="ECO:0007669"/>
    <property type="project" value="UniProtKB-ARBA"/>
</dbReference>
<dbReference type="Gene3D" id="3.40.395.10">
    <property type="entry name" value="Adenoviral Proteinase, Chain A"/>
    <property type="match status" value="1"/>
</dbReference>
<evidence type="ECO:0000256" key="2">
    <source>
        <dbReference type="ARBA" id="ARBA00022670"/>
    </source>
</evidence>
<evidence type="ECO:0000313" key="7">
    <source>
        <dbReference type="EMBL" id="KAK7873683.1"/>
    </source>
</evidence>
<dbReference type="EMBL" id="JAZDUA010000010">
    <property type="protein sequence ID" value="KAK7873683.1"/>
    <property type="molecule type" value="Genomic_DNA"/>
</dbReference>
<dbReference type="GO" id="GO:0016929">
    <property type="term" value="F:deSUMOylase activity"/>
    <property type="evidence" value="ECO:0007669"/>
    <property type="project" value="TreeGrafter"/>
</dbReference>
<accession>A0AAN9W088</accession>
<dbReference type="SUPFAM" id="SSF54001">
    <property type="entry name" value="Cysteine proteinases"/>
    <property type="match status" value="1"/>
</dbReference>
<gene>
    <name evidence="7" type="ORF">R5R35_013218</name>
</gene>
<comment type="similarity">
    <text evidence="1">Belongs to the peptidase C48 family.</text>
</comment>
<dbReference type="GO" id="GO:0080090">
    <property type="term" value="P:regulation of primary metabolic process"/>
    <property type="evidence" value="ECO:0007669"/>
    <property type="project" value="UniProtKB-ARBA"/>
</dbReference>
<keyword evidence="4" id="KW-0788">Thiol protease</keyword>
<dbReference type="InterPro" id="IPR038765">
    <property type="entry name" value="Papain-like_cys_pep_sf"/>
</dbReference>
<evidence type="ECO:0000256" key="3">
    <source>
        <dbReference type="ARBA" id="ARBA00022801"/>
    </source>
</evidence>
<dbReference type="PROSITE" id="PS50600">
    <property type="entry name" value="ULP_PROTEASE"/>
    <property type="match status" value="1"/>
</dbReference>
<dbReference type="Pfam" id="PF02902">
    <property type="entry name" value="Peptidase_C48"/>
    <property type="match status" value="1"/>
</dbReference>
<feature type="region of interest" description="Disordered" evidence="5">
    <location>
        <begin position="96"/>
        <end position="171"/>
    </location>
</feature>
<feature type="domain" description="Ubiquitin-like protease family profile" evidence="6">
    <location>
        <begin position="497"/>
        <end position="659"/>
    </location>
</feature>
<dbReference type="InterPro" id="IPR003653">
    <property type="entry name" value="Peptidase_C48_C"/>
</dbReference>
<feature type="region of interest" description="Disordered" evidence="5">
    <location>
        <begin position="26"/>
        <end position="45"/>
    </location>
</feature>